<dbReference type="AlphaFoldDB" id="A0A8D8FPN4"/>
<reference evidence="1" key="1">
    <citation type="submission" date="2021-05" db="EMBL/GenBank/DDBJ databases">
        <authorList>
            <person name="Alioto T."/>
            <person name="Alioto T."/>
            <person name="Gomez Garrido J."/>
        </authorList>
    </citation>
    <scope>NUCLEOTIDE SEQUENCE</scope>
</reference>
<evidence type="ECO:0000313" key="1">
    <source>
        <dbReference type="EMBL" id="CAG6478078.1"/>
    </source>
</evidence>
<name>A0A8D8FPN4_CULPI</name>
<sequence length="134" mass="15241">MTISNLLLQRQQTDLCDRPLELSSVRRLHRDNACHAVVSRVGCHNPTEWPLQWRCVVVNQQHQRALLDLLRLQPLCSLLSRPAFPKMLQHGLHQLPSREPILLQVGVVRLSHGLHLAPDEEVCRCDSCVIVGVI</sequence>
<organism evidence="1">
    <name type="scientific">Culex pipiens</name>
    <name type="common">House mosquito</name>
    <dbReference type="NCBI Taxonomy" id="7175"/>
    <lineage>
        <taxon>Eukaryota</taxon>
        <taxon>Metazoa</taxon>
        <taxon>Ecdysozoa</taxon>
        <taxon>Arthropoda</taxon>
        <taxon>Hexapoda</taxon>
        <taxon>Insecta</taxon>
        <taxon>Pterygota</taxon>
        <taxon>Neoptera</taxon>
        <taxon>Endopterygota</taxon>
        <taxon>Diptera</taxon>
        <taxon>Nematocera</taxon>
        <taxon>Culicoidea</taxon>
        <taxon>Culicidae</taxon>
        <taxon>Culicinae</taxon>
        <taxon>Culicini</taxon>
        <taxon>Culex</taxon>
        <taxon>Culex</taxon>
    </lineage>
</organism>
<dbReference type="EMBL" id="HBUE01082168">
    <property type="protein sequence ID" value="CAG6478078.1"/>
    <property type="molecule type" value="Transcribed_RNA"/>
</dbReference>
<accession>A0A8D8FPN4</accession>
<proteinExistence type="predicted"/>
<protein>
    <submittedName>
        <fullName evidence="1">(northern house mosquito) hypothetical protein</fullName>
    </submittedName>
</protein>